<feature type="region of interest" description="Disordered" evidence="1">
    <location>
        <begin position="220"/>
        <end position="247"/>
    </location>
</feature>
<keyword evidence="2" id="KW-0732">Signal</keyword>
<gene>
    <name evidence="4" type="primary">xynA1_2</name>
    <name evidence="4" type="ORF">SK3146_00540</name>
</gene>
<dbReference type="RefSeq" id="WP_249863626.1">
    <property type="nucleotide sequence ID" value="NZ_CP027059.1"/>
</dbReference>
<feature type="domain" description="SLH" evidence="3">
    <location>
        <begin position="153"/>
        <end position="216"/>
    </location>
</feature>
<dbReference type="GO" id="GO:0031176">
    <property type="term" value="F:endo-1,4-beta-xylanase activity"/>
    <property type="evidence" value="ECO:0007669"/>
    <property type="project" value="UniProtKB-EC"/>
</dbReference>
<evidence type="ECO:0000256" key="1">
    <source>
        <dbReference type="SAM" id="MobiDB-lite"/>
    </source>
</evidence>
<name>A0ABY4RFS2_9BACL</name>
<feature type="domain" description="SLH" evidence="3">
    <location>
        <begin position="23"/>
        <end position="86"/>
    </location>
</feature>
<proteinExistence type="predicted"/>
<dbReference type="EMBL" id="CP027059">
    <property type="protein sequence ID" value="UQZ81384.1"/>
    <property type="molecule type" value="Genomic_DNA"/>
</dbReference>
<protein>
    <submittedName>
        <fullName evidence="4">Endo-1,4-beta-xylanase A</fullName>
        <ecNumber evidence="4">3.2.1.8</ecNumber>
    </submittedName>
</protein>
<feature type="signal peptide" evidence="2">
    <location>
        <begin position="1"/>
        <end position="24"/>
    </location>
</feature>
<evidence type="ECO:0000313" key="4">
    <source>
        <dbReference type="EMBL" id="UQZ81384.1"/>
    </source>
</evidence>
<dbReference type="Pfam" id="PF00395">
    <property type="entry name" value="SLH"/>
    <property type="match status" value="2"/>
</dbReference>
<organism evidence="4 5">
    <name type="scientific">Paenibacillus konkukensis</name>
    <dbReference type="NCBI Taxonomy" id="2020716"/>
    <lineage>
        <taxon>Bacteria</taxon>
        <taxon>Bacillati</taxon>
        <taxon>Bacillota</taxon>
        <taxon>Bacilli</taxon>
        <taxon>Bacillales</taxon>
        <taxon>Paenibacillaceae</taxon>
        <taxon>Paenibacillus</taxon>
    </lineage>
</organism>
<keyword evidence="5" id="KW-1185">Reference proteome</keyword>
<dbReference type="InterPro" id="IPR001119">
    <property type="entry name" value="SLH_dom"/>
</dbReference>
<dbReference type="Proteomes" id="UP001057134">
    <property type="component" value="Chromosome"/>
</dbReference>
<evidence type="ECO:0000313" key="5">
    <source>
        <dbReference type="Proteomes" id="UP001057134"/>
    </source>
</evidence>
<accession>A0ABY4RFS2</accession>
<evidence type="ECO:0000256" key="2">
    <source>
        <dbReference type="SAM" id="SignalP"/>
    </source>
</evidence>
<reference evidence="4" key="2">
    <citation type="journal article" date="2021" name="J Anim Sci Technol">
        <title>Complete genome sequence of Paenibacillus konkukensis sp. nov. SK3146 as a potential probiotic strain.</title>
        <authorList>
            <person name="Jung H.I."/>
            <person name="Park S."/>
            <person name="Niu K.M."/>
            <person name="Lee S.W."/>
            <person name="Kothari D."/>
            <person name="Yi K.J."/>
            <person name="Kim S.K."/>
        </authorList>
    </citation>
    <scope>NUCLEOTIDE SEQUENCE</scope>
    <source>
        <strain evidence="4">SK3146</strain>
    </source>
</reference>
<feature type="chain" id="PRO_5046525455" evidence="2">
    <location>
        <begin position="25"/>
        <end position="247"/>
    </location>
</feature>
<keyword evidence="4" id="KW-0326">Glycosidase</keyword>
<dbReference type="PROSITE" id="PS51272">
    <property type="entry name" value="SLH"/>
    <property type="match status" value="2"/>
</dbReference>
<sequence>MKKTWTASALSLALIVSAAGPAFASAPFQDIGGSGAKQQIEALQAKGIVSGVTDEQFAPGERLLLSQGIAMITRGLPASAPAGDGGAASGTAFFTSVPAASWYAASFESARLRGLDLPAEANPAETMTKEQFVHYVVQAMESTHLFPLIKLSPAEIADGDELTAGYQGTVQRALHYDLVALDESGRFHPQSQMTREEAAAILYKAIALYEKQEQIAKQIEEEQGGAASSGTQRWMNVPPGVTPADNE</sequence>
<evidence type="ECO:0000259" key="3">
    <source>
        <dbReference type="PROSITE" id="PS51272"/>
    </source>
</evidence>
<keyword evidence="4" id="KW-0378">Hydrolase</keyword>
<dbReference type="EC" id="3.2.1.8" evidence="4"/>
<reference evidence="4" key="1">
    <citation type="submission" date="2018-02" db="EMBL/GenBank/DDBJ databases">
        <authorList>
            <person name="Kim S.-K."/>
            <person name="Jung H.-I."/>
            <person name="Lee S.-W."/>
        </authorList>
    </citation>
    <scope>NUCLEOTIDE SEQUENCE</scope>
    <source>
        <strain evidence="4">SK3146</strain>
    </source>
</reference>